<dbReference type="PROSITE" id="PS50879">
    <property type="entry name" value="RNASE_H_1"/>
    <property type="match status" value="1"/>
</dbReference>
<reference evidence="2 3" key="1">
    <citation type="journal article" date="2023" name="Insect Mol. Biol.">
        <title>Genome sequencing provides insights into the evolution of gene families encoding plant cell wall-degrading enzymes in longhorned beetles.</title>
        <authorList>
            <person name="Shin N.R."/>
            <person name="Okamura Y."/>
            <person name="Kirsch R."/>
            <person name="Pauchet Y."/>
        </authorList>
    </citation>
    <scope>NUCLEOTIDE SEQUENCE [LARGE SCALE GENOMIC DNA]</scope>
    <source>
        <strain evidence="2">EAD_L_NR</strain>
    </source>
</reference>
<dbReference type="Gene3D" id="3.30.420.10">
    <property type="entry name" value="Ribonuclease H-like superfamily/Ribonuclease H"/>
    <property type="match status" value="1"/>
</dbReference>
<feature type="domain" description="RNase H type-1" evidence="1">
    <location>
        <begin position="1"/>
        <end position="103"/>
    </location>
</feature>
<dbReference type="InterPro" id="IPR036397">
    <property type="entry name" value="RNaseH_sf"/>
</dbReference>
<dbReference type="GO" id="GO:0003676">
    <property type="term" value="F:nucleic acid binding"/>
    <property type="evidence" value="ECO:0007669"/>
    <property type="project" value="InterPro"/>
</dbReference>
<accession>A0AAV8VLS4</accession>
<evidence type="ECO:0000313" key="3">
    <source>
        <dbReference type="Proteomes" id="UP001159042"/>
    </source>
</evidence>
<dbReference type="Proteomes" id="UP001159042">
    <property type="component" value="Unassembled WGS sequence"/>
</dbReference>
<name>A0AAV8VLS4_9CUCU</name>
<gene>
    <name evidence="2" type="ORF">NQ315_017452</name>
</gene>
<dbReference type="InterPro" id="IPR002156">
    <property type="entry name" value="RNaseH_domain"/>
</dbReference>
<organism evidence="2 3">
    <name type="scientific">Exocentrus adspersus</name>
    <dbReference type="NCBI Taxonomy" id="1586481"/>
    <lineage>
        <taxon>Eukaryota</taxon>
        <taxon>Metazoa</taxon>
        <taxon>Ecdysozoa</taxon>
        <taxon>Arthropoda</taxon>
        <taxon>Hexapoda</taxon>
        <taxon>Insecta</taxon>
        <taxon>Pterygota</taxon>
        <taxon>Neoptera</taxon>
        <taxon>Endopterygota</taxon>
        <taxon>Coleoptera</taxon>
        <taxon>Polyphaga</taxon>
        <taxon>Cucujiformia</taxon>
        <taxon>Chrysomeloidea</taxon>
        <taxon>Cerambycidae</taxon>
        <taxon>Lamiinae</taxon>
        <taxon>Acanthocinini</taxon>
        <taxon>Exocentrus</taxon>
    </lineage>
</organism>
<dbReference type="Pfam" id="PF00075">
    <property type="entry name" value="RNase_H"/>
    <property type="match status" value="1"/>
</dbReference>
<keyword evidence="3" id="KW-1185">Reference proteome</keyword>
<comment type="caution">
    <text evidence="2">The sequence shown here is derived from an EMBL/GenBank/DDBJ whole genome shotgun (WGS) entry which is preliminary data.</text>
</comment>
<evidence type="ECO:0000259" key="1">
    <source>
        <dbReference type="PROSITE" id="PS50879"/>
    </source>
</evidence>
<evidence type="ECO:0000313" key="2">
    <source>
        <dbReference type="EMBL" id="KAJ8914741.1"/>
    </source>
</evidence>
<dbReference type="PANTHER" id="PTHR31511:SF12">
    <property type="entry name" value="RHO TERMINATION FACTOR N-TERMINAL DOMAIN-CONTAINING PROTEIN"/>
    <property type="match status" value="1"/>
</dbReference>
<dbReference type="InterPro" id="IPR012337">
    <property type="entry name" value="RNaseH-like_sf"/>
</dbReference>
<proteinExistence type="predicted"/>
<dbReference type="AlphaFoldDB" id="A0AAV8VLS4"/>
<dbReference type="SUPFAM" id="SSF53098">
    <property type="entry name" value="Ribonuclease H-like"/>
    <property type="match status" value="1"/>
</dbReference>
<dbReference type="PANTHER" id="PTHR31511">
    <property type="entry name" value="PROTEIN CBG23764"/>
    <property type="match status" value="1"/>
</dbReference>
<dbReference type="EMBL" id="JANEYG010000065">
    <property type="protein sequence ID" value="KAJ8914741.1"/>
    <property type="molecule type" value="Genomic_DNA"/>
</dbReference>
<dbReference type="GO" id="GO:0004523">
    <property type="term" value="F:RNA-DNA hybrid ribonuclease activity"/>
    <property type="evidence" value="ECO:0007669"/>
    <property type="project" value="InterPro"/>
</dbReference>
<dbReference type="CDD" id="cd09276">
    <property type="entry name" value="Rnase_HI_RT_non_LTR"/>
    <property type="match status" value="1"/>
</dbReference>
<sequence>MELSFPLDKHASVFQAEVFAISACVSENLKRGYSNQHIQICTDNQATLHALKSPRITSQVVLECTNSLAALGQRNKVRLVWVPGHSGVAGNEEADVLVRKGSSDTLTGPEPAIGLPYSYPLGSIDNWTREKCQEDWSRGIGFNLNCASISIITGLLTGHGRLNKHLNTIGLSPDMSPSPTNTMNKGTKFGIPLNVEHWENNRTNTLSQMCYYWLMCFKILQCYKLDPAHYLTAPSLSWDAMLLYTQIELELLTDIDMLHFFRQEIRGEVSQCSKRKSVANNKFLPNYDPSEPESYIMAMKNYLPTDEFRWLEKYEIENFNYLNVKIIPRRDMCLKSIFSILKTYTMNMTNCL</sequence>
<protein>
    <recommendedName>
        <fullName evidence="1">RNase H type-1 domain-containing protein</fullName>
    </recommendedName>
</protein>